<reference evidence="5" key="1">
    <citation type="submission" date="2025-08" db="UniProtKB">
        <authorList>
            <consortium name="RefSeq"/>
        </authorList>
    </citation>
    <scope>IDENTIFICATION</scope>
    <source>
        <tissue evidence="5">Whole body</tissue>
    </source>
</reference>
<keyword evidence="2" id="KW-0694">RNA-binding</keyword>
<dbReference type="Pfam" id="PF24668">
    <property type="entry name" value="KH_Vigilin"/>
    <property type="match status" value="1"/>
</dbReference>
<evidence type="ECO:0000256" key="1">
    <source>
        <dbReference type="ARBA" id="ARBA00022737"/>
    </source>
</evidence>
<evidence type="ECO:0000313" key="4">
    <source>
        <dbReference type="Proteomes" id="UP000694846"/>
    </source>
</evidence>
<dbReference type="AlphaFoldDB" id="A0A8B8G232"/>
<organism evidence="4 5">
    <name type="scientific">Sipha flava</name>
    <name type="common">yellow sugarcane aphid</name>
    <dbReference type="NCBI Taxonomy" id="143950"/>
    <lineage>
        <taxon>Eukaryota</taxon>
        <taxon>Metazoa</taxon>
        <taxon>Ecdysozoa</taxon>
        <taxon>Arthropoda</taxon>
        <taxon>Hexapoda</taxon>
        <taxon>Insecta</taxon>
        <taxon>Pterygota</taxon>
        <taxon>Neoptera</taxon>
        <taxon>Paraneoptera</taxon>
        <taxon>Hemiptera</taxon>
        <taxon>Sternorrhyncha</taxon>
        <taxon>Aphidomorpha</taxon>
        <taxon>Aphidoidea</taxon>
        <taxon>Aphididae</taxon>
        <taxon>Sipha</taxon>
    </lineage>
</organism>
<gene>
    <name evidence="5" type="primary">LOC112688058</name>
</gene>
<sequence>MQNTKTRPLVFRFCFMKVIQYLFRAIITMMKNVSMVSGQLSSVDSKNNGNSYNLVFPALPVSKTSDTIRTVPFKKRSNVKSSTVNEIITYLPKKKNWDRNNQLEQEKCKEVYKKIGIEYNVGMEIFTSKIMDLTLLVSGNRVNIEEQNKRLSQATKHKLKLLLHSFQKNIEVNYWANKDLILKVLKNVQEHMFKYRV</sequence>
<feature type="domain" description="Vigilin N-terminal KH" evidence="3">
    <location>
        <begin position="95"/>
        <end position="152"/>
    </location>
</feature>
<evidence type="ECO:0000256" key="2">
    <source>
        <dbReference type="ARBA" id="ARBA00022884"/>
    </source>
</evidence>
<accession>A0A8B8G232</accession>
<keyword evidence="4" id="KW-1185">Reference proteome</keyword>
<protein>
    <submittedName>
        <fullName evidence="5">Uncharacterized protein LOC112688058</fullName>
    </submittedName>
</protein>
<dbReference type="Proteomes" id="UP000694846">
    <property type="component" value="Unplaced"/>
</dbReference>
<name>A0A8B8G232_9HEMI</name>
<evidence type="ECO:0000259" key="3">
    <source>
        <dbReference type="Pfam" id="PF24668"/>
    </source>
</evidence>
<evidence type="ECO:0000313" key="5">
    <source>
        <dbReference type="RefSeq" id="XP_025416863.1"/>
    </source>
</evidence>
<dbReference type="InterPro" id="IPR057778">
    <property type="entry name" value="KH_Vigilin_N"/>
</dbReference>
<keyword evidence="1" id="KW-0677">Repeat</keyword>
<dbReference type="GeneID" id="112688058"/>
<dbReference type="OrthoDB" id="10027144at2759"/>
<dbReference type="RefSeq" id="XP_025416863.1">
    <property type="nucleotide sequence ID" value="XM_025561078.1"/>
</dbReference>
<proteinExistence type="predicted"/>